<dbReference type="InterPro" id="IPR036890">
    <property type="entry name" value="HATPase_C_sf"/>
</dbReference>
<dbReference type="Pfam" id="PF02518">
    <property type="entry name" value="HATPase_c"/>
    <property type="match status" value="1"/>
</dbReference>
<keyword evidence="6 12" id="KW-0812">Transmembrane</keyword>
<feature type="compositionally biased region" description="Low complexity" evidence="11">
    <location>
        <begin position="68"/>
        <end position="82"/>
    </location>
</feature>
<keyword evidence="5" id="KW-0808">Transferase</keyword>
<dbReference type="InterPro" id="IPR003594">
    <property type="entry name" value="HATPase_dom"/>
</dbReference>
<evidence type="ECO:0000259" key="14">
    <source>
        <dbReference type="PROSITE" id="PS50885"/>
    </source>
</evidence>
<protein>
    <recommendedName>
        <fullName evidence="3">histidine kinase</fullName>
        <ecNumber evidence="3">2.7.13.3</ecNumber>
    </recommendedName>
</protein>
<evidence type="ECO:0000259" key="13">
    <source>
        <dbReference type="PROSITE" id="PS50109"/>
    </source>
</evidence>
<dbReference type="InterPro" id="IPR003661">
    <property type="entry name" value="HisK_dim/P_dom"/>
</dbReference>
<dbReference type="GO" id="GO:0005886">
    <property type="term" value="C:plasma membrane"/>
    <property type="evidence" value="ECO:0007669"/>
    <property type="project" value="UniProtKB-SubCell"/>
</dbReference>
<feature type="region of interest" description="Disordered" evidence="11">
    <location>
        <begin position="57"/>
        <end position="94"/>
    </location>
</feature>
<keyword evidence="4" id="KW-0597">Phosphoprotein</keyword>
<dbReference type="InterPro" id="IPR050428">
    <property type="entry name" value="TCS_sensor_his_kinase"/>
</dbReference>
<dbReference type="SUPFAM" id="SSF55874">
    <property type="entry name" value="ATPase domain of HSP90 chaperone/DNA topoisomerase II/histidine kinase"/>
    <property type="match status" value="1"/>
</dbReference>
<feature type="transmembrane region" description="Helical" evidence="12">
    <location>
        <begin position="194"/>
        <end position="217"/>
    </location>
</feature>
<keyword evidence="8 12" id="KW-1133">Transmembrane helix</keyword>
<dbReference type="GO" id="GO:0000155">
    <property type="term" value="F:phosphorelay sensor kinase activity"/>
    <property type="evidence" value="ECO:0007669"/>
    <property type="project" value="InterPro"/>
</dbReference>
<evidence type="ECO:0000256" key="2">
    <source>
        <dbReference type="ARBA" id="ARBA00004236"/>
    </source>
</evidence>
<evidence type="ECO:0000256" key="12">
    <source>
        <dbReference type="SAM" id="Phobius"/>
    </source>
</evidence>
<comment type="catalytic activity">
    <reaction evidence="1">
        <text>ATP + protein L-histidine = ADP + protein N-phospho-L-histidine.</text>
        <dbReference type="EC" id="2.7.13.3"/>
    </reaction>
</comment>
<evidence type="ECO:0000256" key="3">
    <source>
        <dbReference type="ARBA" id="ARBA00012438"/>
    </source>
</evidence>
<dbReference type="KEGG" id="cwo:Cwoe_1565"/>
<accession>D3F017</accession>
<dbReference type="PROSITE" id="PS50885">
    <property type="entry name" value="HAMP"/>
    <property type="match status" value="1"/>
</dbReference>
<dbReference type="AlphaFoldDB" id="D3F017"/>
<reference evidence="16" key="2">
    <citation type="submission" date="2010-01" db="EMBL/GenBank/DDBJ databases">
        <title>The complete genome of Conexibacter woesei DSM 14684.</title>
        <authorList>
            <consortium name="US DOE Joint Genome Institute (JGI-PGF)"/>
            <person name="Lucas S."/>
            <person name="Copeland A."/>
            <person name="Lapidus A."/>
            <person name="Glavina del Rio T."/>
            <person name="Dalin E."/>
            <person name="Tice H."/>
            <person name="Bruce D."/>
            <person name="Goodwin L."/>
            <person name="Pitluck S."/>
            <person name="Kyrpides N."/>
            <person name="Mavromatis K."/>
            <person name="Ivanova N."/>
            <person name="Mikhailova N."/>
            <person name="Chertkov O."/>
            <person name="Brettin T."/>
            <person name="Detter J.C."/>
            <person name="Han C."/>
            <person name="Larimer F."/>
            <person name="Land M."/>
            <person name="Hauser L."/>
            <person name="Markowitz V."/>
            <person name="Cheng J.-F."/>
            <person name="Hugenholtz P."/>
            <person name="Woyke T."/>
            <person name="Wu D."/>
            <person name="Pukall R."/>
            <person name="Steenblock K."/>
            <person name="Schneider S."/>
            <person name="Klenk H.-P."/>
            <person name="Eisen J.A."/>
        </authorList>
    </citation>
    <scope>NUCLEOTIDE SEQUENCE [LARGE SCALE GENOMIC DNA]</scope>
    <source>
        <strain evidence="16">DSM 14684 / CIP 108061 / JCM 11494 / NBRC 100937 / ID131577</strain>
    </source>
</reference>
<dbReference type="PANTHER" id="PTHR45436:SF5">
    <property type="entry name" value="SENSOR HISTIDINE KINASE TRCS"/>
    <property type="match status" value="1"/>
</dbReference>
<proteinExistence type="predicted"/>
<organism evidence="15 16">
    <name type="scientific">Conexibacter woesei (strain DSM 14684 / CCUG 47730 / CIP 108061 / JCM 11494 / NBRC 100937 / ID131577)</name>
    <dbReference type="NCBI Taxonomy" id="469383"/>
    <lineage>
        <taxon>Bacteria</taxon>
        <taxon>Bacillati</taxon>
        <taxon>Actinomycetota</taxon>
        <taxon>Thermoleophilia</taxon>
        <taxon>Solirubrobacterales</taxon>
        <taxon>Conexibacteraceae</taxon>
        <taxon>Conexibacter</taxon>
    </lineage>
</organism>
<dbReference type="CDD" id="cd00082">
    <property type="entry name" value="HisKA"/>
    <property type="match status" value="1"/>
</dbReference>
<evidence type="ECO:0000256" key="8">
    <source>
        <dbReference type="ARBA" id="ARBA00022989"/>
    </source>
</evidence>
<dbReference type="Pfam" id="PF00512">
    <property type="entry name" value="HisKA"/>
    <property type="match status" value="1"/>
</dbReference>
<feature type="compositionally biased region" description="Low complexity" evidence="11">
    <location>
        <begin position="502"/>
        <end position="511"/>
    </location>
</feature>
<dbReference type="SMART" id="SM00387">
    <property type="entry name" value="HATPase_c"/>
    <property type="match status" value="1"/>
</dbReference>
<feature type="compositionally biased region" description="Gly residues" evidence="11">
    <location>
        <begin position="533"/>
        <end position="543"/>
    </location>
</feature>
<name>D3F017_CONWI</name>
<evidence type="ECO:0000256" key="5">
    <source>
        <dbReference type="ARBA" id="ARBA00022679"/>
    </source>
</evidence>
<keyword evidence="7 15" id="KW-0418">Kinase</keyword>
<dbReference type="InterPro" id="IPR003660">
    <property type="entry name" value="HAMP_dom"/>
</dbReference>
<dbReference type="InterPro" id="IPR004358">
    <property type="entry name" value="Sig_transdc_His_kin-like_C"/>
</dbReference>
<dbReference type="STRING" id="469383.Cwoe_1565"/>
<dbReference type="SMART" id="SM00304">
    <property type="entry name" value="HAMP"/>
    <property type="match status" value="1"/>
</dbReference>
<dbReference type="RefSeq" id="WP_012933044.1">
    <property type="nucleotide sequence ID" value="NC_013739.1"/>
</dbReference>
<dbReference type="Gene3D" id="6.10.340.10">
    <property type="match status" value="1"/>
</dbReference>
<feature type="domain" description="HAMP" evidence="14">
    <location>
        <begin position="218"/>
        <end position="277"/>
    </location>
</feature>
<evidence type="ECO:0000313" key="15">
    <source>
        <dbReference type="EMBL" id="ADB49993.1"/>
    </source>
</evidence>
<evidence type="ECO:0000256" key="11">
    <source>
        <dbReference type="SAM" id="MobiDB-lite"/>
    </source>
</evidence>
<dbReference type="HOGENOM" id="CLU_000445_89_6_11"/>
<dbReference type="EMBL" id="CP001854">
    <property type="protein sequence ID" value="ADB49993.1"/>
    <property type="molecule type" value="Genomic_DNA"/>
</dbReference>
<dbReference type="CDD" id="cd00075">
    <property type="entry name" value="HATPase"/>
    <property type="match status" value="1"/>
</dbReference>
<dbReference type="PANTHER" id="PTHR45436">
    <property type="entry name" value="SENSOR HISTIDINE KINASE YKOH"/>
    <property type="match status" value="1"/>
</dbReference>
<dbReference type="SMART" id="SM00388">
    <property type="entry name" value="HisKA"/>
    <property type="match status" value="1"/>
</dbReference>
<dbReference type="OrthoDB" id="9786919at2"/>
<dbReference type="Pfam" id="PF00672">
    <property type="entry name" value="HAMP"/>
    <property type="match status" value="1"/>
</dbReference>
<reference evidence="15 16" key="1">
    <citation type="journal article" date="2010" name="Stand. Genomic Sci.">
        <title>Complete genome sequence of Conexibacter woesei type strain (ID131577).</title>
        <authorList>
            <person name="Pukall R."/>
            <person name="Lapidus A."/>
            <person name="Glavina Del Rio T."/>
            <person name="Copeland A."/>
            <person name="Tice H."/>
            <person name="Cheng J.-F."/>
            <person name="Lucas S."/>
            <person name="Chen F."/>
            <person name="Nolan M."/>
            <person name="Bruce D."/>
            <person name="Goodwin L."/>
            <person name="Pitluck S."/>
            <person name="Mavromatis K."/>
            <person name="Ivanova N."/>
            <person name="Ovchinnikova G."/>
            <person name="Pati A."/>
            <person name="Chen A."/>
            <person name="Palaniappan K."/>
            <person name="Land M."/>
            <person name="Hauser L."/>
            <person name="Chang Y.-J."/>
            <person name="Jeffries C.D."/>
            <person name="Chain P."/>
            <person name="Meincke L."/>
            <person name="Sims D."/>
            <person name="Brettin T."/>
            <person name="Detter J.C."/>
            <person name="Rohde M."/>
            <person name="Goeker M."/>
            <person name="Bristow J."/>
            <person name="Eisen J.A."/>
            <person name="Markowitz V."/>
            <person name="Kyrpides N.C."/>
            <person name="Klenk H.-P."/>
            <person name="Hugenholtz P."/>
        </authorList>
    </citation>
    <scope>NUCLEOTIDE SEQUENCE [LARGE SCALE GENOMIC DNA]</scope>
    <source>
        <strain evidence="16">DSM 14684 / CIP 108061 / JCM 11494 / NBRC 100937 / ID131577</strain>
    </source>
</reference>
<dbReference type="SUPFAM" id="SSF158472">
    <property type="entry name" value="HAMP domain-like"/>
    <property type="match status" value="1"/>
</dbReference>
<dbReference type="Gene3D" id="1.10.287.130">
    <property type="match status" value="1"/>
</dbReference>
<sequence precursor="true">MTLRRRFALVAAAAVAVAIVLASGIVYVVVRGELRGRLDDELRAAGGTESNVRIALGDSPLGGGAARGGPDAPGAPGGPDQPRVARPDGPGAPGTLHQRVIVPKDALGLETAYVAVIGADGERLWPLPGSGAADLPVTAATRAVASGGRDAFFSDATVDGTAVRLYTTATARFPGFALQIARPLTEIDRTLDRLALVLVFVSAGGIALAAALGRVVARTALRPVGRLTSAVEHVGETGDLSRRIDVAAHRPGADEDEIGRLARSFNVMLSALEASVGRQRQLVADASHELRTPLTSLRTNIEVLALPATLPEEERRRLLADVVEQLDELAGLVGDLVELAREEEPEASVEDVRLDQLVAAAVERARRRAGAPLFAAELVPCLARGVPSRLDRAVTNLLDNAAKWSPPGAEVAVALELDEAERRAFLSVRDHGPGIAAEDLPHVFERFYRAPGARGMPGSGLGLAIVRQVAELHGGGASAAVAPGGGALLRLELPAEAACAEDLPAGAATPPRSAPPVASPPAPPAPAASGARDAGGGTSTRAG</sequence>
<dbReference type="Proteomes" id="UP000008229">
    <property type="component" value="Chromosome"/>
</dbReference>
<evidence type="ECO:0000256" key="4">
    <source>
        <dbReference type="ARBA" id="ARBA00022553"/>
    </source>
</evidence>
<feature type="compositionally biased region" description="Pro residues" evidence="11">
    <location>
        <begin position="512"/>
        <end position="526"/>
    </location>
</feature>
<evidence type="ECO:0000256" key="10">
    <source>
        <dbReference type="ARBA" id="ARBA00023136"/>
    </source>
</evidence>
<evidence type="ECO:0000256" key="9">
    <source>
        <dbReference type="ARBA" id="ARBA00023012"/>
    </source>
</evidence>
<comment type="subcellular location">
    <subcellularLocation>
        <location evidence="2">Cell membrane</location>
    </subcellularLocation>
</comment>
<keyword evidence="16" id="KW-1185">Reference proteome</keyword>
<dbReference type="PRINTS" id="PR00344">
    <property type="entry name" value="BCTRLSENSOR"/>
</dbReference>
<keyword evidence="10 12" id="KW-0472">Membrane</keyword>
<dbReference type="InterPro" id="IPR036097">
    <property type="entry name" value="HisK_dim/P_sf"/>
</dbReference>
<dbReference type="SUPFAM" id="SSF47384">
    <property type="entry name" value="Homodimeric domain of signal transducing histidine kinase"/>
    <property type="match status" value="1"/>
</dbReference>
<evidence type="ECO:0000256" key="1">
    <source>
        <dbReference type="ARBA" id="ARBA00000085"/>
    </source>
</evidence>
<evidence type="ECO:0000256" key="7">
    <source>
        <dbReference type="ARBA" id="ARBA00022777"/>
    </source>
</evidence>
<dbReference type="PROSITE" id="PS50109">
    <property type="entry name" value="HIS_KIN"/>
    <property type="match status" value="1"/>
</dbReference>
<keyword evidence="9" id="KW-0902">Two-component regulatory system</keyword>
<evidence type="ECO:0000313" key="16">
    <source>
        <dbReference type="Proteomes" id="UP000008229"/>
    </source>
</evidence>
<dbReference type="eggNOG" id="COG2205">
    <property type="taxonomic scope" value="Bacteria"/>
</dbReference>
<evidence type="ECO:0000256" key="6">
    <source>
        <dbReference type="ARBA" id="ARBA00022692"/>
    </source>
</evidence>
<gene>
    <name evidence="15" type="ordered locus">Cwoe_1565</name>
</gene>
<dbReference type="EC" id="2.7.13.3" evidence="3"/>
<dbReference type="CDD" id="cd06225">
    <property type="entry name" value="HAMP"/>
    <property type="match status" value="1"/>
</dbReference>
<feature type="region of interest" description="Disordered" evidence="11">
    <location>
        <begin position="502"/>
        <end position="543"/>
    </location>
</feature>
<dbReference type="InterPro" id="IPR005467">
    <property type="entry name" value="His_kinase_dom"/>
</dbReference>
<dbReference type="Gene3D" id="3.30.565.10">
    <property type="entry name" value="Histidine kinase-like ATPase, C-terminal domain"/>
    <property type="match status" value="1"/>
</dbReference>
<feature type="domain" description="Histidine kinase" evidence="13">
    <location>
        <begin position="285"/>
        <end position="497"/>
    </location>
</feature>